<proteinExistence type="inferred from homology"/>
<dbReference type="GO" id="GO:0008831">
    <property type="term" value="F:dTDP-4-dehydrorhamnose reductase activity"/>
    <property type="evidence" value="ECO:0007669"/>
    <property type="project" value="UniProtKB-EC"/>
</dbReference>
<gene>
    <name evidence="8" type="primary">rfbD</name>
    <name evidence="8" type="ORF">J4051_00590</name>
</gene>
<reference evidence="8 9" key="1">
    <citation type="submission" date="2021-03" db="EMBL/GenBank/DDBJ databases">
        <title>Gelidibacter sp. nov., isolated from costal sediment.</title>
        <authorList>
            <person name="Lun K.-Y."/>
        </authorList>
    </citation>
    <scope>NUCLEOTIDE SEQUENCE [LARGE SCALE GENOMIC DNA]</scope>
    <source>
        <strain evidence="8 9">DF109</strain>
    </source>
</reference>
<organism evidence="8 9">
    <name type="scientific">Gelidibacter pelagius</name>
    <dbReference type="NCBI Taxonomy" id="2819985"/>
    <lineage>
        <taxon>Bacteria</taxon>
        <taxon>Pseudomonadati</taxon>
        <taxon>Bacteroidota</taxon>
        <taxon>Flavobacteriia</taxon>
        <taxon>Flavobacteriales</taxon>
        <taxon>Flavobacteriaceae</taxon>
        <taxon>Gelidibacter</taxon>
    </lineage>
</organism>
<dbReference type="Pfam" id="PF04321">
    <property type="entry name" value="RmlD_sub_bind"/>
    <property type="match status" value="1"/>
</dbReference>
<evidence type="ECO:0000313" key="9">
    <source>
        <dbReference type="Proteomes" id="UP000681315"/>
    </source>
</evidence>
<keyword evidence="6 8" id="KW-0560">Oxidoreductase</keyword>
<evidence type="ECO:0000256" key="1">
    <source>
        <dbReference type="ARBA" id="ARBA00004781"/>
    </source>
</evidence>
<dbReference type="PANTHER" id="PTHR10491:SF4">
    <property type="entry name" value="METHIONINE ADENOSYLTRANSFERASE 2 SUBUNIT BETA"/>
    <property type="match status" value="1"/>
</dbReference>
<evidence type="ECO:0000256" key="5">
    <source>
        <dbReference type="ARBA" id="ARBA00048200"/>
    </source>
</evidence>
<evidence type="ECO:0000256" key="6">
    <source>
        <dbReference type="RuleBase" id="RU364082"/>
    </source>
</evidence>
<evidence type="ECO:0000256" key="2">
    <source>
        <dbReference type="ARBA" id="ARBA00010944"/>
    </source>
</evidence>
<comment type="pathway">
    <text evidence="1 6">Carbohydrate biosynthesis; dTDP-L-rhamnose biosynthesis.</text>
</comment>
<dbReference type="Proteomes" id="UP000681315">
    <property type="component" value="Unassembled WGS sequence"/>
</dbReference>
<comment type="function">
    <text evidence="6">Catalyzes the reduction of dTDP-6-deoxy-L-lyxo-4-hexulose to yield dTDP-L-rhamnose.</text>
</comment>
<dbReference type="InterPro" id="IPR029903">
    <property type="entry name" value="RmlD-like-bd"/>
</dbReference>
<evidence type="ECO:0000256" key="3">
    <source>
        <dbReference type="ARBA" id="ARBA00012929"/>
    </source>
</evidence>
<evidence type="ECO:0000313" key="8">
    <source>
        <dbReference type="EMBL" id="MBO3096750.1"/>
    </source>
</evidence>
<dbReference type="EC" id="1.1.1.133" evidence="3 6"/>
<comment type="caution">
    <text evidence="8">The sequence shown here is derived from an EMBL/GenBank/DDBJ whole genome shotgun (WGS) entry which is preliminary data.</text>
</comment>
<sequence length="285" mass="32482">MTTVLVTGADGQLGQCIQNITHQFPSLDFLFADRNTLDITVANDVLDFFETHAIDWCINCAGYTAVDNAENDQENACKVNSIGAKNMAQACQKNDVKMVHISTDFVYDGLKTTPYTELDKTNPVNVYGESKLKGENEIKQILDKHFIIRTSWLYSEYGNNFMKTMLGLAQDRQELSVVNDQLGTPTYAGDLARVVLNIIKLRSQDYGVYHYSNEGITSWFEFAKAIFEESNIELYIIPIDTKDYPTLAKRPRYSVLDKSKIKKMLNVEILDWRQSLRKALLKFNL</sequence>
<keyword evidence="9" id="KW-1185">Reference proteome</keyword>
<dbReference type="EMBL" id="JAGEVG010000001">
    <property type="protein sequence ID" value="MBO3096750.1"/>
    <property type="molecule type" value="Genomic_DNA"/>
</dbReference>
<feature type="domain" description="RmlD-like substrate binding" evidence="7">
    <location>
        <begin position="3"/>
        <end position="282"/>
    </location>
</feature>
<dbReference type="Gene3D" id="3.90.25.10">
    <property type="entry name" value="UDP-galactose 4-epimerase, domain 1"/>
    <property type="match status" value="1"/>
</dbReference>
<dbReference type="PANTHER" id="PTHR10491">
    <property type="entry name" value="DTDP-4-DEHYDRORHAMNOSE REDUCTASE"/>
    <property type="match status" value="1"/>
</dbReference>
<accession>A0ABS3SM12</accession>
<protein>
    <recommendedName>
        <fullName evidence="4 6">dTDP-4-dehydrorhamnose reductase</fullName>
        <ecNumber evidence="3 6">1.1.1.133</ecNumber>
    </recommendedName>
</protein>
<dbReference type="InterPro" id="IPR005913">
    <property type="entry name" value="dTDP_dehydrorham_reduct"/>
</dbReference>
<dbReference type="InterPro" id="IPR036291">
    <property type="entry name" value="NAD(P)-bd_dom_sf"/>
</dbReference>
<comment type="catalytic activity">
    <reaction evidence="5">
        <text>dTDP-beta-L-rhamnose + NADP(+) = dTDP-4-dehydro-beta-L-rhamnose + NADPH + H(+)</text>
        <dbReference type="Rhea" id="RHEA:21796"/>
        <dbReference type="ChEBI" id="CHEBI:15378"/>
        <dbReference type="ChEBI" id="CHEBI:57510"/>
        <dbReference type="ChEBI" id="CHEBI:57783"/>
        <dbReference type="ChEBI" id="CHEBI:58349"/>
        <dbReference type="ChEBI" id="CHEBI:62830"/>
        <dbReference type="EC" id="1.1.1.133"/>
    </reaction>
</comment>
<dbReference type="NCBIfam" id="TIGR01214">
    <property type="entry name" value="rmlD"/>
    <property type="match status" value="1"/>
</dbReference>
<dbReference type="Gene3D" id="3.40.50.720">
    <property type="entry name" value="NAD(P)-binding Rossmann-like Domain"/>
    <property type="match status" value="1"/>
</dbReference>
<evidence type="ECO:0000259" key="7">
    <source>
        <dbReference type="Pfam" id="PF04321"/>
    </source>
</evidence>
<evidence type="ECO:0000256" key="4">
    <source>
        <dbReference type="ARBA" id="ARBA00017099"/>
    </source>
</evidence>
<name>A0ABS3SM12_9FLAO</name>
<comment type="similarity">
    <text evidence="2 6">Belongs to the dTDP-4-dehydrorhamnose reductase family.</text>
</comment>
<dbReference type="RefSeq" id="WP_208231670.1">
    <property type="nucleotide sequence ID" value="NZ_JAGEVG010000001.1"/>
</dbReference>
<keyword evidence="6" id="KW-0521">NADP</keyword>
<dbReference type="SUPFAM" id="SSF51735">
    <property type="entry name" value="NAD(P)-binding Rossmann-fold domains"/>
    <property type="match status" value="1"/>
</dbReference>
<dbReference type="CDD" id="cd05254">
    <property type="entry name" value="dTDP_HR_like_SDR_e"/>
    <property type="match status" value="1"/>
</dbReference>